<dbReference type="OrthoDB" id="75807at2759"/>
<feature type="compositionally biased region" description="Polar residues" evidence="3">
    <location>
        <begin position="171"/>
        <end position="192"/>
    </location>
</feature>
<evidence type="ECO:0000256" key="1">
    <source>
        <dbReference type="ARBA" id="ARBA00004123"/>
    </source>
</evidence>
<evidence type="ECO:0000313" key="6">
    <source>
        <dbReference type="Proteomes" id="UP000076632"/>
    </source>
</evidence>
<comment type="subcellular location">
    <subcellularLocation>
        <location evidence="1">Nucleus</location>
    </subcellularLocation>
</comment>
<dbReference type="STRING" id="1328760.A0A164Z9B8"/>
<feature type="compositionally biased region" description="Basic and acidic residues" evidence="3">
    <location>
        <begin position="213"/>
        <end position="232"/>
    </location>
</feature>
<dbReference type="InterPro" id="IPR039845">
    <property type="entry name" value="FAM192A"/>
</dbReference>
<dbReference type="Pfam" id="PF10187">
    <property type="entry name" value="FAM192A_Fyv6_N"/>
    <property type="match status" value="1"/>
</dbReference>
<protein>
    <recommendedName>
        <fullName evidence="4">FAM192A/Fyv6 N-terminal domain-containing protein</fullName>
    </recommendedName>
</protein>
<keyword evidence="2" id="KW-0539">Nucleus</keyword>
<feature type="region of interest" description="Disordered" evidence="3">
    <location>
        <begin position="116"/>
        <end position="291"/>
    </location>
</feature>
<dbReference type="InterPro" id="IPR019331">
    <property type="entry name" value="FAM192A/Fyv6_N"/>
</dbReference>
<proteinExistence type="predicted"/>
<dbReference type="Proteomes" id="UP000076632">
    <property type="component" value="Unassembled WGS sequence"/>
</dbReference>
<evidence type="ECO:0000313" key="5">
    <source>
        <dbReference type="EMBL" id="KZF18841.1"/>
    </source>
</evidence>
<feature type="compositionally biased region" description="Basic and acidic residues" evidence="3">
    <location>
        <begin position="29"/>
        <end position="43"/>
    </location>
</feature>
<feature type="region of interest" description="Disordered" evidence="3">
    <location>
        <begin position="1"/>
        <end position="20"/>
    </location>
</feature>
<dbReference type="GeneID" id="28899691"/>
<accession>A0A164Z9B8</accession>
<dbReference type="PANTHER" id="PTHR13495">
    <property type="entry name" value="NEFA-INTERACTING NUCLEAR PROTEIN NIP30"/>
    <property type="match status" value="1"/>
</dbReference>
<dbReference type="OMA" id="RYKLHVA"/>
<organism evidence="5 6">
    <name type="scientific">Xylona heveae (strain CBS 132557 / TC161)</name>
    <dbReference type="NCBI Taxonomy" id="1328760"/>
    <lineage>
        <taxon>Eukaryota</taxon>
        <taxon>Fungi</taxon>
        <taxon>Dikarya</taxon>
        <taxon>Ascomycota</taxon>
        <taxon>Pezizomycotina</taxon>
        <taxon>Xylonomycetes</taxon>
        <taxon>Xylonales</taxon>
        <taxon>Xylonaceae</taxon>
        <taxon>Xylona</taxon>
    </lineage>
</organism>
<sequence>MSSGFVSGGTNEQPIERDDAWLEAQQQIEETRRRKEEEGKQDGGKSLFETLQANKAAKQDAFEESIKLKHQFRSLDEDEVEFLDSVLESTRAQEAALKKETSEQLDYFRKQQEQADKALLAAEGEQDAQTGAGSGSPTATAEEENWAVSGRKRKKGKDGQGGLRGVKLLRKSSSASGANEKQKNAASPGSDSPDTKGVSSAAKPAQQGGEKPTATEKDEKDEQHKANAKKELNGTTPPVSSADAKANGTVPSQDKQNSPSKPVSGPTKAPAPATSGSSLGLQLGAYDSDED</sequence>
<dbReference type="PANTHER" id="PTHR13495:SF0">
    <property type="entry name" value="PSME3-INTERACTING PROTEIN"/>
    <property type="match status" value="1"/>
</dbReference>
<dbReference type="EMBL" id="KV407469">
    <property type="protein sequence ID" value="KZF18841.1"/>
    <property type="molecule type" value="Genomic_DNA"/>
</dbReference>
<dbReference type="InParanoid" id="A0A164Z9B8"/>
<feature type="region of interest" description="Disordered" evidence="3">
    <location>
        <begin position="28"/>
        <end position="47"/>
    </location>
</feature>
<dbReference type="GO" id="GO:0005634">
    <property type="term" value="C:nucleus"/>
    <property type="evidence" value="ECO:0007669"/>
    <property type="project" value="UniProtKB-SubCell"/>
</dbReference>
<feature type="domain" description="FAM192A/Fyv6 N-terminal" evidence="4">
    <location>
        <begin position="5"/>
        <end position="109"/>
    </location>
</feature>
<feature type="compositionally biased region" description="Polar residues" evidence="3">
    <location>
        <begin position="127"/>
        <end position="139"/>
    </location>
</feature>
<evidence type="ECO:0000259" key="4">
    <source>
        <dbReference type="Pfam" id="PF10187"/>
    </source>
</evidence>
<gene>
    <name evidence="5" type="ORF">L228DRAFT_264222</name>
</gene>
<evidence type="ECO:0000256" key="3">
    <source>
        <dbReference type="SAM" id="MobiDB-lite"/>
    </source>
</evidence>
<keyword evidence="6" id="KW-1185">Reference proteome</keyword>
<evidence type="ECO:0000256" key="2">
    <source>
        <dbReference type="ARBA" id="ARBA00023242"/>
    </source>
</evidence>
<feature type="compositionally biased region" description="Polar residues" evidence="3">
    <location>
        <begin position="249"/>
        <end position="261"/>
    </location>
</feature>
<dbReference type="RefSeq" id="XP_018184396.1">
    <property type="nucleotide sequence ID" value="XM_018334554.1"/>
</dbReference>
<reference evidence="5 6" key="1">
    <citation type="journal article" date="2016" name="Fungal Biol.">
        <title>The genome of Xylona heveae provides a window into fungal endophytism.</title>
        <authorList>
            <person name="Gazis R."/>
            <person name="Kuo A."/>
            <person name="Riley R."/>
            <person name="LaButti K."/>
            <person name="Lipzen A."/>
            <person name="Lin J."/>
            <person name="Amirebrahimi M."/>
            <person name="Hesse C.N."/>
            <person name="Spatafora J.W."/>
            <person name="Henrissat B."/>
            <person name="Hainaut M."/>
            <person name="Grigoriev I.V."/>
            <person name="Hibbett D.S."/>
        </authorList>
    </citation>
    <scope>NUCLEOTIDE SEQUENCE [LARGE SCALE GENOMIC DNA]</scope>
    <source>
        <strain evidence="5 6">TC161</strain>
    </source>
</reference>
<dbReference type="AlphaFoldDB" id="A0A164Z9B8"/>
<feature type="compositionally biased region" description="Polar residues" evidence="3">
    <location>
        <begin position="1"/>
        <end position="13"/>
    </location>
</feature>
<name>A0A164Z9B8_XYLHT</name>